<name>A0A2M7V7K7_9BACT</name>
<dbReference type="InterPro" id="IPR036388">
    <property type="entry name" value="WH-like_DNA-bd_sf"/>
</dbReference>
<dbReference type="InterPro" id="IPR014284">
    <property type="entry name" value="RNA_pol_sigma-70_dom"/>
</dbReference>
<accession>A0A2M7V7K7</accession>
<evidence type="ECO:0000256" key="4">
    <source>
        <dbReference type="ARBA" id="ARBA00023125"/>
    </source>
</evidence>
<organism evidence="9 10">
    <name type="scientific">Candidatus Magasanikbacteria bacterium CG_4_10_14_0_2_um_filter_37_12</name>
    <dbReference type="NCBI Taxonomy" id="1974637"/>
    <lineage>
        <taxon>Bacteria</taxon>
        <taxon>Candidatus Magasanikiibacteriota</taxon>
    </lineage>
</organism>
<dbReference type="PROSITE" id="PS01063">
    <property type="entry name" value="SIGMA70_ECF"/>
    <property type="match status" value="1"/>
</dbReference>
<evidence type="ECO:0000256" key="6">
    <source>
        <dbReference type="RuleBase" id="RU000716"/>
    </source>
</evidence>
<keyword evidence="4 6" id="KW-0238">DNA-binding</keyword>
<evidence type="ECO:0000256" key="1">
    <source>
        <dbReference type="ARBA" id="ARBA00010641"/>
    </source>
</evidence>
<dbReference type="Pfam" id="PF04542">
    <property type="entry name" value="Sigma70_r2"/>
    <property type="match status" value="1"/>
</dbReference>
<sequence>MYDVEQIKNLLTQAKNGDTEAFGTVYESYFSQIYRYIYFRVKDKELTEDLVQTVFIKIFVNLDSFNPKYPRTYFFTVAKNIITDHWRKKKDILFDEKDSTFAKVADHGNDPHSDMEDKERNSMVQKAIGLLQDDQQEVVQLKFIHQLSNKEIAQILNKNETAVRQLQCRGLKKLREYFKENNVL</sequence>
<proteinExistence type="inferred from homology"/>
<dbReference type="SUPFAM" id="SSF88659">
    <property type="entry name" value="Sigma3 and sigma4 domains of RNA polymerase sigma factors"/>
    <property type="match status" value="1"/>
</dbReference>
<keyword evidence="5 6" id="KW-0804">Transcription</keyword>
<dbReference type="InterPro" id="IPR039425">
    <property type="entry name" value="RNA_pol_sigma-70-like"/>
</dbReference>
<reference evidence="10" key="1">
    <citation type="submission" date="2017-09" db="EMBL/GenBank/DDBJ databases">
        <title>Depth-based differentiation of microbial function through sediment-hosted aquifers and enrichment of novel symbionts in the deep terrestrial subsurface.</title>
        <authorList>
            <person name="Probst A.J."/>
            <person name="Ladd B."/>
            <person name="Jarett J.K."/>
            <person name="Geller-Mcgrath D.E."/>
            <person name="Sieber C.M.K."/>
            <person name="Emerson J.B."/>
            <person name="Anantharaman K."/>
            <person name="Thomas B.C."/>
            <person name="Malmstrom R."/>
            <person name="Stieglmeier M."/>
            <person name="Klingl A."/>
            <person name="Woyke T."/>
            <person name="Ryan C.M."/>
            <person name="Banfield J.F."/>
        </authorList>
    </citation>
    <scope>NUCLEOTIDE SEQUENCE [LARGE SCALE GENOMIC DNA]</scope>
</reference>
<dbReference type="InterPro" id="IPR007627">
    <property type="entry name" value="RNA_pol_sigma70_r2"/>
</dbReference>
<evidence type="ECO:0000256" key="2">
    <source>
        <dbReference type="ARBA" id="ARBA00023015"/>
    </source>
</evidence>
<gene>
    <name evidence="9" type="ORF">COX81_02855</name>
</gene>
<evidence type="ECO:0000259" key="7">
    <source>
        <dbReference type="Pfam" id="PF04542"/>
    </source>
</evidence>
<evidence type="ECO:0000259" key="8">
    <source>
        <dbReference type="Pfam" id="PF08281"/>
    </source>
</evidence>
<dbReference type="Gene3D" id="1.10.10.10">
    <property type="entry name" value="Winged helix-like DNA-binding domain superfamily/Winged helix DNA-binding domain"/>
    <property type="match status" value="1"/>
</dbReference>
<dbReference type="Proteomes" id="UP000228568">
    <property type="component" value="Unassembled WGS sequence"/>
</dbReference>
<dbReference type="NCBIfam" id="TIGR02937">
    <property type="entry name" value="sigma70-ECF"/>
    <property type="match status" value="1"/>
</dbReference>
<dbReference type="PANTHER" id="PTHR43133">
    <property type="entry name" value="RNA POLYMERASE ECF-TYPE SIGMA FACTO"/>
    <property type="match status" value="1"/>
</dbReference>
<dbReference type="InterPro" id="IPR013249">
    <property type="entry name" value="RNA_pol_sigma70_r4_t2"/>
</dbReference>
<dbReference type="GO" id="GO:0016987">
    <property type="term" value="F:sigma factor activity"/>
    <property type="evidence" value="ECO:0007669"/>
    <property type="project" value="UniProtKB-KW"/>
</dbReference>
<keyword evidence="2 6" id="KW-0805">Transcription regulation</keyword>
<evidence type="ECO:0000313" key="9">
    <source>
        <dbReference type="EMBL" id="PIZ94723.1"/>
    </source>
</evidence>
<dbReference type="SUPFAM" id="SSF88946">
    <property type="entry name" value="Sigma2 domain of RNA polymerase sigma factors"/>
    <property type="match status" value="1"/>
</dbReference>
<comment type="similarity">
    <text evidence="1 6">Belongs to the sigma-70 factor family. ECF subfamily.</text>
</comment>
<dbReference type="GO" id="GO:0006352">
    <property type="term" value="P:DNA-templated transcription initiation"/>
    <property type="evidence" value="ECO:0007669"/>
    <property type="project" value="InterPro"/>
</dbReference>
<dbReference type="Pfam" id="PF08281">
    <property type="entry name" value="Sigma70_r4_2"/>
    <property type="match status" value="1"/>
</dbReference>
<dbReference type="InterPro" id="IPR013324">
    <property type="entry name" value="RNA_pol_sigma_r3/r4-like"/>
</dbReference>
<feature type="domain" description="RNA polymerase sigma-70 region 2" evidence="7">
    <location>
        <begin position="26"/>
        <end position="90"/>
    </location>
</feature>
<evidence type="ECO:0000256" key="3">
    <source>
        <dbReference type="ARBA" id="ARBA00023082"/>
    </source>
</evidence>
<dbReference type="InterPro" id="IPR000838">
    <property type="entry name" value="RNA_pol_sigma70_ECF_CS"/>
</dbReference>
<keyword evidence="3 6" id="KW-0731">Sigma factor</keyword>
<dbReference type="Gene3D" id="1.10.1740.10">
    <property type="match status" value="1"/>
</dbReference>
<dbReference type="InterPro" id="IPR013325">
    <property type="entry name" value="RNA_pol_sigma_r2"/>
</dbReference>
<dbReference type="CDD" id="cd06171">
    <property type="entry name" value="Sigma70_r4"/>
    <property type="match status" value="1"/>
</dbReference>
<dbReference type="EMBL" id="PFPK01000034">
    <property type="protein sequence ID" value="PIZ94723.1"/>
    <property type="molecule type" value="Genomic_DNA"/>
</dbReference>
<evidence type="ECO:0000313" key="10">
    <source>
        <dbReference type="Proteomes" id="UP000228568"/>
    </source>
</evidence>
<evidence type="ECO:0000256" key="5">
    <source>
        <dbReference type="ARBA" id="ARBA00023163"/>
    </source>
</evidence>
<dbReference type="GO" id="GO:0003677">
    <property type="term" value="F:DNA binding"/>
    <property type="evidence" value="ECO:0007669"/>
    <property type="project" value="UniProtKB-KW"/>
</dbReference>
<comment type="caution">
    <text evidence="9">The sequence shown here is derived from an EMBL/GenBank/DDBJ whole genome shotgun (WGS) entry which is preliminary data.</text>
</comment>
<feature type="domain" description="RNA polymerase sigma factor 70 region 4 type 2" evidence="8">
    <location>
        <begin position="124"/>
        <end position="174"/>
    </location>
</feature>
<protein>
    <recommendedName>
        <fullName evidence="6">RNA polymerase sigma factor</fullName>
    </recommendedName>
</protein>
<dbReference type="PANTHER" id="PTHR43133:SF57">
    <property type="entry name" value="RNA POLYMERASE SIGMA-70 FACTOR"/>
    <property type="match status" value="1"/>
</dbReference>
<dbReference type="AlphaFoldDB" id="A0A2M7V7K7"/>